<accession>A0A8J2LLJ1</accession>
<name>A0A8J2LLJ1_9HEXA</name>
<evidence type="ECO:0000313" key="1">
    <source>
        <dbReference type="EMBL" id="CAG7824450.1"/>
    </source>
</evidence>
<comment type="caution">
    <text evidence="1">The sequence shown here is derived from an EMBL/GenBank/DDBJ whole genome shotgun (WGS) entry which is preliminary data.</text>
</comment>
<dbReference type="Proteomes" id="UP000708208">
    <property type="component" value="Unassembled WGS sequence"/>
</dbReference>
<sequence>QTGSGTKIPLIQTLHEDSFLDTRMKIHIYEE</sequence>
<dbReference type="EMBL" id="CAJVCH010532882">
    <property type="protein sequence ID" value="CAG7824450.1"/>
    <property type="molecule type" value="Genomic_DNA"/>
</dbReference>
<evidence type="ECO:0000313" key="2">
    <source>
        <dbReference type="Proteomes" id="UP000708208"/>
    </source>
</evidence>
<reference evidence="1" key="1">
    <citation type="submission" date="2021-06" db="EMBL/GenBank/DDBJ databases">
        <authorList>
            <person name="Hodson N. C."/>
            <person name="Mongue J. A."/>
            <person name="Jaron S. K."/>
        </authorList>
    </citation>
    <scope>NUCLEOTIDE SEQUENCE</scope>
</reference>
<organism evidence="1 2">
    <name type="scientific">Allacma fusca</name>
    <dbReference type="NCBI Taxonomy" id="39272"/>
    <lineage>
        <taxon>Eukaryota</taxon>
        <taxon>Metazoa</taxon>
        <taxon>Ecdysozoa</taxon>
        <taxon>Arthropoda</taxon>
        <taxon>Hexapoda</taxon>
        <taxon>Collembola</taxon>
        <taxon>Symphypleona</taxon>
        <taxon>Sminthuridae</taxon>
        <taxon>Allacma</taxon>
    </lineage>
</organism>
<keyword evidence="2" id="KW-1185">Reference proteome</keyword>
<dbReference type="AlphaFoldDB" id="A0A8J2LLJ1"/>
<proteinExistence type="predicted"/>
<protein>
    <submittedName>
        <fullName evidence="1">Uncharacterized protein</fullName>
    </submittedName>
</protein>
<feature type="non-terminal residue" evidence="1">
    <location>
        <position position="1"/>
    </location>
</feature>
<gene>
    <name evidence="1" type="ORF">AFUS01_LOCUS34605</name>
</gene>